<dbReference type="Gene3D" id="1.20.120.1220">
    <property type="match status" value="1"/>
</dbReference>
<dbReference type="Pfam" id="PF01478">
    <property type="entry name" value="Peptidase_A24"/>
    <property type="match status" value="1"/>
</dbReference>
<keyword evidence="2" id="KW-0472">Membrane</keyword>
<sequence length="243" mass="25565">MLARGLTARTESVARTDTLHIMPLAPVLVIIVAILVGAALGWWPLAQWTRRSLRTDEGLRMQQRTVRLWSASCTAVAFGALAWRFGSDWVLPALLVFAAASVVLSIVDLAEKRLPNAVIVPALIAVGVLLVVAAAATGEWMSLLWAFGGGVTMFAVYFLLALISPSAMGMGDVKLAALVGLVLGWFGLATWLIGLLGAFVVGGIIAIIALALRRVTLRGSIPFGPSMLVGALAAVLWLGPVAF</sequence>
<dbReference type="EMBL" id="RHHB01000005">
    <property type="protein sequence ID" value="RNB51076.1"/>
    <property type="molecule type" value="Genomic_DNA"/>
</dbReference>
<evidence type="ECO:0000259" key="3">
    <source>
        <dbReference type="Pfam" id="PF01478"/>
    </source>
</evidence>
<feature type="transmembrane region" description="Helical" evidence="2">
    <location>
        <begin position="143"/>
        <end position="163"/>
    </location>
</feature>
<evidence type="ECO:0000256" key="1">
    <source>
        <dbReference type="ARBA" id="ARBA00005801"/>
    </source>
</evidence>
<keyword evidence="5" id="KW-1185">Reference proteome</keyword>
<name>A0A3M8AIK7_9MICO</name>
<feature type="transmembrane region" description="Helical" evidence="2">
    <location>
        <begin position="223"/>
        <end position="242"/>
    </location>
</feature>
<gene>
    <name evidence="4" type="ORF">EDM22_05115</name>
</gene>
<comment type="caution">
    <text evidence="4">The sequence shown here is derived from an EMBL/GenBank/DDBJ whole genome shotgun (WGS) entry which is preliminary data.</text>
</comment>
<dbReference type="AlphaFoldDB" id="A0A3M8AIK7"/>
<dbReference type="InterPro" id="IPR050882">
    <property type="entry name" value="Prepilin_peptidase/N-MTase"/>
</dbReference>
<organism evidence="4 5">
    <name type="scientific">Agromyces tardus</name>
    <dbReference type="NCBI Taxonomy" id="2583849"/>
    <lineage>
        <taxon>Bacteria</taxon>
        <taxon>Bacillati</taxon>
        <taxon>Actinomycetota</taxon>
        <taxon>Actinomycetes</taxon>
        <taxon>Micrococcales</taxon>
        <taxon>Microbacteriaceae</taxon>
        <taxon>Agromyces</taxon>
    </lineage>
</organism>
<feature type="domain" description="Prepilin type IV endopeptidase peptidase" evidence="3">
    <location>
        <begin position="95"/>
        <end position="207"/>
    </location>
</feature>
<reference evidence="4 5" key="1">
    <citation type="submission" date="2018-10" db="EMBL/GenBank/DDBJ databases">
        <title>Isolation, diversity and antibacterial activity of antinobacteria from the wheat rhizosphere soil.</title>
        <authorList>
            <person name="Sun T."/>
        </authorList>
    </citation>
    <scope>NUCLEOTIDE SEQUENCE [LARGE SCALE GENOMIC DNA]</scope>
    <source>
        <strain evidence="4 5">SJ-23</strain>
    </source>
</reference>
<feature type="transmembrane region" description="Helical" evidence="2">
    <location>
        <begin position="117"/>
        <end position="137"/>
    </location>
</feature>
<dbReference type="GO" id="GO:0005886">
    <property type="term" value="C:plasma membrane"/>
    <property type="evidence" value="ECO:0007669"/>
    <property type="project" value="TreeGrafter"/>
</dbReference>
<dbReference type="GO" id="GO:0004190">
    <property type="term" value="F:aspartic-type endopeptidase activity"/>
    <property type="evidence" value="ECO:0007669"/>
    <property type="project" value="InterPro"/>
</dbReference>
<dbReference type="InterPro" id="IPR000045">
    <property type="entry name" value="Prepilin_IV_endopep_pep"/>
</dbReference>
<evidence type="ECO:0000256" key="2">
    <source>
        <dbReference type="SAM" id="Phobius"/>
    </source>
</evidence>
<accession>A0A3M8AIK7</accession>
<comment type="similarity">
    <text evidence="1">Belongs to the peptidase A24 family.</text>
</comment>
<feature type="transmembrane region" description="Helical" evidence="2">
    <location>
        <begin position="175"/>
        <end position="193"/>
    </location>
</feature>
<keyword evidence="2" id="KW-1133">Transmembrane helix</keyword>
<evidence type="ECO:0000313" key="4">
    <source>
        <dbReference type="EMBL" id="RNB51076.1"/>
    </source>
</evidence>
<dbReference type="GO" id="GO:0006465">
    <property type="term" value="P:signal peptide processing"/>
    <property type="evidence" value="ECO:0007669"/>
    <property type="project" value="TreeGrafter"/>
</dbReference>
<protein>
    <submittedName>
        <fullName evidence="4">Prepilin peptidase</fullName>
    </submittedName>
</protein>
<keyword evidence="2" id="KW-0812">Transmembrane</keyword>
<dbReference type="PANTHER" id="PTHR30487">
    <property type="entry name" value="TYPE 4 PREPILIN-LIKE PROTEINS LEADER PEPTIDE-PROCESSING ENZYME"/>
    <property type="match status" value="1"/>
</dbReference>
<feature type="transmembrane region" description="Helical" evidence="2">
    <location>
        <begin position="20"/>
        <end position="45"/>
    </location>
</feature>
<feature type="transmembrane region" description="Helical" evidence="2">
    <location>
        <begin position="66"/>
        <end position="83"/>
    </location>
</feature>
<evidence type="ECO:0000313" key="5">
    <source>
        <dbReference type="Proteomes" id="UP000275048"/>
    </source>
</evidence>
<feature type="transmembrane region" description="Helical" evidence="2">
    <location>
        <begin position="89"/>
        <end position="110"/>
    </location>
</feature>
<dbReference type="Proteomes" id="UP000275048">
    <property type="component" value="Unassembled WGS sequence"/>
</dbReference>
<dbReference type="PANTHER" id="PTHR30487:SF0">
    <property type="entry name" value="PREPILIN LEADER PEPTIDASE_N-METHYLTRANSFERASE-RELATED"/>
    <property type="match status" value="1"/>
</dbReference>
<proteinExistence type="inferred from homology"/>